<dbReference type="GO" id="GO:0003677">
    <property type="term" value="F:DNA binding"/>
    <property type="evidence" value="ECO:0007669"/>
    <property type="project" value="TreeGrafter"/>
</dbReference>
<dbReference type="InterPro" id="IPR007900">
    <property type="entry name" value="TAF4_C"/>
</dbReference>
<reference evidence="9 10" key="1">
    <citation type="journal article" date="2018" name="Nat. Ecol. Evol.">
        <title>Genomic signatures of mitonuclear coevolution across populations of Tigriopus californicus.</title>
        <authorList>
            <person name="Barreto F.S."/>
            <person name="Watson E.T."/>
            <person name="Lima T.G."/>
            <person name="Willett C.S."/>
            <person name="Edmands S."/>
            <person name="Li W."/>
            <person name="Burton R.S."/>
        </authorList>
    </citation>
    <scope>NUCLEOTIDE SEQUENCE [LARGE SCALE GENOMIC DNA]</scope>
    <source>
        <strain evidence="9 10">San Diego</strain>
    </source>
</reference>
<evidence type="ECO:0000256" key="7">
    <source>
        <dbReference type="SAM" id="MobiDB-lite"/>
    </source>
</evidence>
<dbReference type="PROSITE" id="PS51119">
    <property type="entry name" value="TAFH"/>
    <property type="match status" value="1"/>
</dbReference>
<feature type="coiled-coil region" evidence="6">
    <location>
        <begin position="673"/>
        <end position="703"/>
    </location>
</feature>
<dbReference type="Proteomes" id="UP000318571">
    <property type="component" value="Chromosome 2"/>
</dbReference>
<feature type="region of interest" description="Disordered" evidence="7">
    <location>
        <begin position="463"/>
        <end position="526"/>
    </location>
</feature>
<accession>A0A553PCZ5</accession>
<dbReference type="Gene3D" id="1.20.120.1110">
    <property type="entry name" value="TAFH/NHR1 domain"/>
    <property type="match status" value="1"/>
</dbReference>
<keyword evidence="4" id="KW-0804">Transcription</keyword>
<comment type="similarity">
    <text evidence="2">Belongs to the TAF4 family.</text>
</comment>
<dbReference type="SUPFAM" id="SSF47113">
    <property type="entry name" value="Histone-fold"/>
    <property type="match status" value="1"/>
</dbReference>
<feature type="compositionally biased region" description="Gly residues" evidence="7">
    <location>
        <begin position="224"/>
        <end position="237"/>
    </location>
</feature>
<dbReference type="GO" id="GO:0005669">
    <property type="term" value="C:transcription factor TFIID complex"/>
    <property type="evidence" value="ECO:0007669"/>
    <property type="project" value="InterPro"/>
</dbReference>
<keyword evidence="5" id="KW-0539">Nucleus</keyword>
<keyword evidence="6" id="KW-0175">Coiled coil</keyword>
<evidence type="ECO:0000256" key="5">
    <source>
        <dbReference type="ARBA" id="ARBA00023242"/>
    </source>
</evidence>
<dbReference type="InterPro" id="IPR045144">
    <property type="entry name" value="TAF4"/>
</dbReference>
<comment type="subcellular location">
    <subcellularLocation>
        <location evidence="1">Nucleus</location>
    </subcellularLocation>
</comment>
<evidence type="ECO:0000313" key="10">
    <source>
        <dbReference type="Proteomes" id="UP000318571"/>
    </source>
</evidence>
<feature type="compositionally biased region" description="Polar residues" evidence="7">
    <location>
        <begin position="419"/>
        <end position="428"/>
    </location>
</feature>
<feature type="region of interest" description="Disordered" evidence="7">
    <location>
        <begin position="717"/>
        <end position="745"/>
    </location>
</feature>
<organism evidence="9 10">
    <name type="scientific">Tigriopus californicus</name>
    <name type="common">Marine copepod</name>
    <dbReference type="NCBI Taxonomy" id="6832"/>
    <lineage>
        <taxon>Eukaryota</taxon>
        <taxon>Metazoa</taxon>
        <taxon>Ecdysozoa</taxon>
        <taxon>Arthropoda</taxon>
        <taxon>Crustacea</taxon>
        <taxon>Multicrustacea</taxon>
        <taxon>Hexanauplia</taxon>
        <taxon>Copepoda</taxon>
        <taxon>Harpacticoida</taxon>
        <taxon>Harpacticidae</taxon>
        <taxon>Tigriopus</taxon>
    </lineage>
</organism>
<dbReference type="PANTHER" id="PTHR15138:SF14">
    <property type="entry name" value="TRANSCRIPTION INITIATION FACTOR TFIID SUBUNIT 4"/>
    <property type="match status" value="1"/>
</dbReference>
<feature type="region of interest" description="Disordered" evidence="7">
    <location>
        <begin position="340"/>
        <end position="428"/>
    </location>
</feature>
<dbReference type="FunFam" id="1.10.20.10:FF:000015">
    <property type="entry name" value="Transcription initiation factor TFIID subunit 4B"/>
    <property type="match status" value="1"/>
</dbReference>
<dbReference type="EMBL" id="VCGU01000005">
    <property type="protein sequence ID" value="TRY75530.1"/>
    <property type="molecule type" value="Genomic_DNA"/>
</dbReference>
<dbReference type="SMART" id="SM00549">
    <property type="entry name" value="TAFH"/>
    <property type="match status" value="1"/>
</dbReference>
<dbReference type="InterPro" id="IPR037249">
    <property type="entry name" value="TAFH/NHR1_dom_sf"/>
</dbReference>
<evidence type="ECO:0000259" key="8">
    <source>
        <dbReference type="PROSITE" id="PS51119"/>
    </source>
</evidence>
<dbReference type="CDD" id="cd08045">
    <property type="entry name" value="HFD_TAF4"/>
    <property type="match status" value="1"/>
</dbReference>
<dbReference type="OMA" id="QIPARYA"/>
<evidence type="ECO:0000313" key="9">
    <source>
        <dbReference type="EMBL" id="TRY75530.1"/>
    </source>
</evidence>
<dbReference type="PANTHER" id="PTHR15138">
    <property type="entry name" value="TRANSCRIPTION INITIATION FACTOR TFIID SUBUNIT 4"/>
    <property type="match status" value="1"/>
</dbReference>
<dbReference type="InterPro" id="IPR003894">
    <property type="entry name" value="TAFH_NHR1"/>
</dbReference>
<proteinExistence type="inferred from homology"/>
<sequence length="775" mass="81574">MAAQGPPTHGSVLLNRTPVSGAAVPTHGQPASGPGGIRAGLIGGAGGGTPIVLNPQGTGRAMIRVPGGGGLSRAPPTQVPAAITSGRNIVISQPGMRPGQPGSTITVPLQTLQGLQPGQGIPTGQAGHLLVKTDNGQYQILRVGQGGAASVATSVATTMGAPSLAPRAPLPLRPGMSVAVTSSVGLARPTMVTSSLASSMRPPNTSSLSTSVAPAASTTASSTAGGGGGGGGSGGMGQQMTPDMAKLKCKNFLATLLKLASEQPPNVAKNVRNLIQGLIDGHVEPEVFTTQLQRELNSSPQPCLVPFLRKSLPFLQSSLRQGELTIDGVRAPPLVNSNMATMGHSPGMVSSAANPTAPGSLRNVRLHTARSIQQQQQQQQQSGPTSLPHHPPLPPPQVLQTRPALPGMIRHPGPHPGQPTASPSHRSASINVLQQQLIQQQQQRLAQQSGQNRQPMAVLKSTIAPTPATPSTPRLSGPAPVTPSLVKGLPGNMPGLARPPTLPPPKLAVPPSVKEKRSSSTFSTAGDEDINDVAAMGGVNLAEESQRMQGVTDMIGTQIRSCKDETFLQTGQLHQRIAKICRDKGLEEPSSEVIALVSHATQDRLKTLLEKLSVIAEHRMDVIKLEGDHYEISQDVKSQLRFLNDLDRLERRRHEEAEREILLKAAKSRTKTEDPEKEKLKAKARELQRLEEEQLRHEKANNTALLAIGGSKKRLKLDDSFPSGGRLGGPGGGPGGSMPPRSRTKRVHLRDLLFLMEQDKALKRSPLLWKAYNAS</sequence>
<feature type="domain" description="TAFH" evidence="8">
    <location>
        <begin position="242"/>
        <end position="338"/>
    </location>
</feature>
<feature type="compositionally biased region" description="Polar residues" evidence="7">
    <location>
        <begin position="195"/>
        <end position="204"/>
    </location>
</feature>
<feature type="compositionally biased region" description="Low complexity" evidence="7">
    <location>
        <begin position="463"/>
        <end position="473"/>
    </location>
</feature>
<keyword evidence="10" id="KW-1185">Reference proteome</keyword>
<dbReference type="InterPro" id="IPR009072">
    <property type="entry name" value="Histone-fold"/>
</dbReference>
<comment type="caution">
    <text evidence="9">The sequence shown here is derived from an EMBL/GenBank/DDBJ whole genome shotgun (WGS) entry which is preliminary data.</text>
</comment>
<evidence type="ECO:0000256" key="1">
    <source>
        <dbReference type="ARBA" id="ARBA00004123"/>
    </source>
</evidence>
<evidence type="ECO:0000256" key="6">
    <source>
        <dbReference type="SAM" id="Coils"/>
    </source>
</evidence>
<protein>
    <recommendedName>
        <fullName evidence="8">TAFH domain-containing protein</fullName>
    </recommendedName>
</protein>
<dbReference type="STRING" id="6832.A0A553PCZ5"/>
<dbReference type="OrthoDB" id="21060at2759"/>
<dbReference type="GO" id="GO:0046982">
    <property type="term" value="F:protein heterodimerization activity"/>
    <property type="evidence" value="ECO:0007669"/>
    <property type="project" value="InterPro"/>
</dbReference>
<dbReference type="Gene3D" id="1.10.20.10">
    <property type="entry name" value="Histone, subunit A"/>
    <property type="match status" value="1"/>
</dbReference>
<name>A0A553PCZ5_TIGCA</name>
<dbReference type="GO" id="GO:0006367">
    <property type="term" value="P:transcription initiation at RNA polymerase II promoter"/>
    <property type="evidence" value="ECO:0007669"/>
    <property type="project" value="TreeGrafter"/>
</dbReference>
<evidence type="ECO:0000256" key="4">
    <source>
        <dbReference type="ARBA" id="ARBA00023163"/>
    </source>
</evidence>
<dbReference type="Pfam" id="PF07531">
    <property type="entry name" value="TAFH"/>
    <property type="match status" value="1"/>
</dbReference>
<keyword evidence="3" id="KW-0805">Transcription regulation</keyword>
<dbReference type="SUPFAM" id="SSF158553">
    <property type="entry name" value="TAFH domain-like"/>
    <property type="match status" value="1"/>
</dbReference>
<evidence type="ECO:0000256" key="3">
    <source>
        <dbReference type="ARBA" id="ARBA00023015"/>
    </source>
</evidence>
<dbReference type="GO" id="GO:0016251">
    <property type="term" value="F:RNA polymerase II general transcription initiation factor activity"/>
    <property type="evidence" value="ECO:0007669"/>
    <property type="project" value="TreeGrafter"/>
</dbReference>
<feature type="compositionally biased region" description="Gly residues" evidence="7">
    <location>
        <begin position="725"/>
        <end position="736"/>
    </location>
</feature>
<feature type="compositionally biased region" description="Low complexity" evidence="7">
    <location>
        <begin position="205"/>
        <end position="223"/>
    </location>
</feature>
<evidence type="ECO:0000256" key="2">
    <source>
        <dbReference type="ARBA" id="ARBA00006178"/>
    </source>
</evidence>
<gene>
    <name evidence="9" type="ORF">TCAL_08386</name>
</gene>
<feature type="region of interest" description="Disordered" evidence="7">
    <location>
        <begin position="20"/>
        <end position="40"/>
    </location>
</feature>
<feature type="region of interest" description="Disordered" evidence="7">
    <location>
        <begin position="195"/>
        <end position="241"/>
    </location>
</feature>
<feature type="region of interest" description="Disordered" evidence="7">
    <location>
        <begin position="435"/>
        <end position="454"/>
    </location>
</feature>
<dbReference type="Pfam" id="PF05236">
    <property type="entry name" value="TAF4"/>
    <property type="match status" value="1"/>
</dbReference>
<dbReference type="AlphaFoldDB" id="A0A553PCZ5"/>